<sequence length="39" mass="4343">MQQGILLFLFHGIILPAVWQKKPLYGLTGVQAGLTLLTY</sequence>
<dbReference type="AlphaFoldDB" id="A0A1G9X3Z6"/>
<dbReference type="Proteomes" id="UP000182347">
    <property type="component" value="Unassembled WGS sequence"/>
</dbReference>
<evidence type="ECO:0000313" key="1">
    <source>
        <dbReference type="EMBL" id="SDM91427.1"/>
    </source>
</evidence>
<protein>
    <submittedName>
        <fullName evidence="1">Uncharacterized protein</fullName>
    </submittedName>
</protein>
<proteinExistence type="predicted"/>
<accession>A0A1G9X3Z6</accession>
<keyword evidence="2" id="KW-1185">Reference proteome</keyword>
<evidence type="ECO:0000313" key="2">
    <source>
        <dbReference type="Proteomes" id="UP000182347"/>
    </source>
</evidence>
<dbReference type="EMBL" id="FNHF01000006">
    <property type="protein sequence ID" value="SDM91427.1"/>
    <property type="molecule type" value="Genomic_DNA"/>
</dbReference>
<reference evidence="2" key="1">
    <citation type="submission" date="2016-10" db="EMBL/GenBank/DDBJ databases">
        <authorList>
            <person name="Varghese N."/>
            <person name="Submissions S."/>
        </authorList>
    </citation>
    <scope>NUCLEOTIDE SEQUENCE [LARGE SCALE GENOMIC DNA]</scope>
    <source>
        <strain evidence="2">CGMCC 1.6199</strain>
    </source>
</reference>
<gene>
    <name evidence="1" type="ORF">SAMN05216244_3741</name>
</gene>
<organism evidence="1 2">
    <name type="scientific">Sediminibacillus halophilus</name>
    <dbReference type="NCBI Taxonomy" id="482461"/>
    <lineage>
        <taxon>Bacteria</taxon>
        <taxon>Bacillati</taxon>
        <taxon>Bacillota</taxon>
        <taxon>Bacilli</taxon>
        <taxon>Bacillales</taxon>
        <taxon>Bacillaceae</taxon>
        <taxon>Sediminibacillus</taxon>
    </lineage>
</organism>
<name>A0A1G9X3Z6_9BACI</name>